<proteinExistence type="predicted"/>
<dbReference type="GeneID" id="36407136"/>
<keyword evidence="2" id="KW-1185">Reference proteome</keyword>
<evidence type="ECO:0000313" key="2">
    <source>
        <dbReference type="Proteomes" id="UP000054928"/>
    </source>
</evidence>
<accession>A0A0P1AK52</accession>
<protein>
    <submittedName>
        <fullName evidence="1">Uncharacterized protein</fullName>
    </submittedName>
</protein>
<dbReference type="Proteomes" id="UP000054928">
    <property type="component" value="Unassembled WGS sequence"/>
</dbReference>
<dbReference type="AlphaFoldDB" id="A0A0P1AK52"/>
<reference evidence="2" key="1">
    <citation type="submission" date="2014-09" db="EMBL/GenBank/DDBJ databases">
        <authorList>
            <person name="Sharma Rahul"/>
            <person name="Thines Marco"/>
        </authorList>
    </citation>
    <scope>NUCLEOTIDE SEQUENCE [LARGE SCALE GENOMIC DNA]</scope>
</reference>
<sequence length="92" mass="10409">MSPSSMDKVGKFDGTGYQMWAYKMRISSPQKVCGAIDSIVLYYAVRKHLSLPLQKTFKDQSRIYLHVKNMDNGFCSPFEASRALVSDVIIVI</sequence>
<organism evidence="1 2">
    <name type="scientific">Plasmopara halstedii</name>
    <name type="common">Downy mildew of sunflower</name>
    <dbReference type="NCBI Taxonomy" id="4781"/>
    <lineage>
        <taxon>Eukaryota</taxon>
        <taxon>Sar</taxon>
        <taxon>Stramenopiles</taxon>
        <taxon>Oomycota</taxon>
        <taxon>Peronosporomycetes</taxon>
        <taxon>Peronosporales</taxon>
        <taxon>Peronosporaceae</taxon>
        <taxon>Plasmopara</taxon>
    </lineage>
</organism>
<name>A0A0P1AK52_PLAHL</name>
<evidence type="ECO:0000313" key="1">
    <source>
        <dbReference type="EMBL" id="CEG41752.1"/>
    </source>
</evidence>
<dbReference type="EMBL" id="CCYD01000610">
    <property type="protein sequence ID" value="CEG41752.1"/>
    <property type="molecule type" value="Genomic_DNA"/>
</dbReference>
<dbReference type="RefSeq" id="XP_024578121.1">
    <property type="nucleotide sequence ID" value="XM_024727555.1"/>
</dbReference>